<feature type="compositionally biased region" description="Polar residues" evidence="1">
    <location>
        <begin position="65"/>
        <end position="88"/>
    </location>
</feature>
<comment type="caution">
    <text evidence="2">The sequence shown here is derived from an EMBL/GenBank/DDBJ whole genome shotgun (WGS) entry which is preliminary data.</text>
</comment>
<sequence>MSTRRPSEHSTATALLWTIICMYIWPQRPEPGSLICLPIPSVPRRSCARSSRPTCRQRSIGPRITRSSPGSSNGIGSRCGNTSSASTE</sequence>
<organism evidence="2 3">
    <name type="scientific">Eleusine coracana subsp. coracana</name>
    <dbReference type="NCBI Taxonomy" id="191504"/>
    <lineage>
        <taxon>Eukaryota</taxon>
        <taxon>Viridiplantae</taxon>
        <taxon>Streptophyta</taxon>
        <taxon>Embryophyta</taxon>
        <taxon>Tracheophyta</taxon>
        <taxon>Spermatophyta</taxon>
        <taxon>Magnoliopsida</taxon>
        <taxon>Liliopsida</taxon>
        <taxon>Poales</taxon>
        <taxon>Poaceae</taxon>
        <taxon>PACMAD clade</taxon>
        <taxon>Chloridoideae</taxon>
        <taxon>Cynodonteae</taxon>
        <taxon>Eleusininae</taxon>
        <taxon>Eleusine</taxon>
    </lineage>
</organism>
<dbReference type="AlphaFoldDB" id="A0AAV5BF42"/>
<dbReference type="EMBL" id="BQKI01000001">
    <property type="protein sequence ID" value="GJM84378.1"/>
    <property type="molecule type" value="Genomic_DNA"/>
</dbReference>
<evidence type="ECO:0008006" key="4">
    <source>
        <dbReference type="Google" id="ProtNLM"/>
    </source>
</evidence>
<name>A0AAV5BF42_ELECO</name>
<feature type="compositionally biased region" description="Polar residues" evidence="1">
    <location>
        <begin position="48"/>
        <end position="57"/>
    </location>
</feature>
<reference evidence="2" key="2">
    <citation type="submission" date="2021-12" db="EMBL/GenBank/DDBJ databases">
        <title>Resequencing data analysis of finger millet.</title>
        <authorList>
            <person name="Hatakeyama M."/>
            <person name="Aluri S."/>
            <person name="Balachadran M.T."/>
            <person name="Sivarajan S.R."/>
            <person name="Poveda L."/>
            <person name="Shimizu-Inatsugi R."/>
            <person name="Schlapbach R."/>
            <person name="Sreeman S.M."/>
            <person name="Shimizu K.K."/>
        </authorList>
    </citation>
    <scope>NUCLEOTIDE SEQUENCE</scope>
</reference>
<proteinExistence type="predicted"/>
<reference evidence="2" key="1">
    <citation type="journal article" date="2018" name="DNA Res.">
        <title>Multiple hybrid de novo genome assembly of finger millet, an orphan allotetraploid crop.</title>
        <authorList>
            <person name="Hatakeyama M."/>
            <person name="Aluri S."/>
            <person name="Balachadran M.T."/>
            <person name="Sivarajan S.R."/>
            <person name="Patrignani A."/>
            <person name="Gruter S."/>
            <person name="Poveda L."/>
            <person name="Shimizu-Inatsugi R."/>
            <person name="Baeten J."/>
            <person name="Francoijs K.J."/>
            <person name="Nataraja K.N."/>
            <person name="Reddy Y.A.N."/>
            <person name="Phadnis S."/>
            <person name="Ravikumar R.L."/>
            <person name="Schlapbach R."/>
            <person name="Sreeman S.M."/>
            <person name="Shimizu K.K."/>
        </authorList>
    </citation>
    <scope>NUCLEOTIDE SEQUENCE</scope>
</reference>
<evidence type="ECO:0000256" key="1">
    <source>
        <dbReference type="SAM" id="MobiDB-lite"/>
    </source>
</evidence>
<dbReference type="Proteomes" id="UP001054889">
    <property type="component" value="Unassembled WGS sequence"/>
</dbReference>
<protein>
    <recommendedName>
        <fullName evidence="4">Secreted protein</fullName>
    </recommendedName>
</protein>
<feature type="region of interest" description="Disordered" evidence="1">
    <location>
        <begin position="45"/>
        <end position="88"/>
    </location>
</feature>
<gene>
    <name evidence="2" type="primary">ga00040</name>
    <name evidence="2" type="ORF">PR202_ga00040</name>
</gene>
<keyword evidence="3" id="KW-1185">Reference proteome</keyword>
<evidence type="ECO:0000313" key="2">
    <source>
        <dbReference type="EMBL" id="GJM84378.1"/>
    </source>
</evidence>
<evidence type="ECO:0000313" key="3">
    <source>
        <dbReference type="Proteomes" id="UP001054889"/>
    </source>
</evidence>
<accession>A0AAV5BF42</accession>